<proteinExistence type="predicted"/>
<dbReference type="PANTHER" id="PTHR15555:SF0">
    <property type="entry name" value="ZINC FINGER HIT DOMAIN-CONTAINING PROTEIN 2"/>
    <property type="match status" value="1"/>
</dbReference>
<feature type="domain" description="HIT-type" evidence="3">
    <location>
        <begin position="81"/>
        <end position="114"/>
    </location>
</feature>
<evidence type="ECO:0000313" key="4">
    <source>
        <dbReference type="EMBL" id="KAG5843446.1"/>
    </source>
</evidence>
<dbReference type="Pfam" id="PF04438">
    <property type="entry name" value="zf-HIT"/>
    <property type="match status" value="1"/>
</dbReference>
<keyword evidence="1" id="KW-0863">Zinc-finger</keyword>
<keyword evidence="1" id="KW-0862">Zinc</keyword>
<gene>
    <name evidence="4" type="ORF">ANANG_G00151030</name>
</gene>
<feature type="compositionally biased region" description="Basic and acidic residues" evidence="2">
    <location>
        <begin position="320"/>
        <end position="359"/>
    </location>
</feature>
<dbReference type="InterPro" id="IPR039646">
    <property type="entry name" value="ZNHIT2"/>
</dbReference>
<evidence type="ECO:0000256" key="2">
    <source>
        <dbReference type="SAM" id="MobiDB-lite"/>
    </source>
</evidence>
<feature type="compositionally biased region" description="Polar residues" evidence="2">
    <location>
        <begin position="394"/>
        <end position="409"/>
    </location>
</feature>
<dbReference type="PANTHER" id="PTHR15555">
    <property type="entry name" value="ZINC FINGER HIT DOMAIN CONTAINING PROTEIN 2 PROTEIN FON -RELATED"/>
    <property type="match status" value="1"/>
</dbReference>
<protein>
    <recommendedName>
        <fullName evidence="3">HIT-type domain-containing protein</fullName>
    </recommendedName>
</protein>
<dbReference type="PROSITE" id="PS51083">
    <property type="entry name" value="ZF_HIT"/>
    <property type="match status" value="1"/>
</dbReference>
<dbReference type="GO" id="GO:0008270">
    <property type="term" value="F:zinc ion binding"/>
    <property type="evidence" value="ECO:0007669"/>
    <property type="project" value="UniProtKB-UniRule"/>
</dbReference>
<organism evidence="4 5">
    <name type="scientific">Anguilla anguilla</name>
    <name type="common">European freshwater eel</name>
    <name type="synonym">Muraena anguilla</name>
    <dbReference type="NCBI Taxonomy" id="7936"/>
    <lineage>
        <taxon>Eukaryota</taxon>
        <taxon>Metazoa</taxon>
        <taxon>Chordata</taxon>
        <taxon>Craniata</taxon>
        <taxon>Vertebrata</taxon>
        <taxon>Euteleostomi</taxon>
        <taxon>Actinopterygii</taxon>
        <taxon>Neopterygii</taxon>
        <taxon>Teleostei</taxon>
        <taxon>Anguilliformes</taxon>
        <taxon>Anguillidae</taxon>
        <taxon>Anguilla</taxon>
    </lineage>
</organism>
<keyword evidence="5" id="KW-1185">Reference proteome</keyword>
<feature type="region of interest" description="Disordered" evidence="2">
    <location>
        <begin position="307"/>
        <end position="423"/>
    </location>
</feature>
<evidence type="ECO:0000313" key="5">
    <source>
        <dbReference type="Proteomes" id="UP001044222"/>
    </source>
</evidence>
<dbReference type="SUPFAM" id="SSF144232">
    <property type="entry name" value="HIT/MYND zinc finger-like"/>
    <property type="match status" value="1"/>
</dbReference>
<dbReference type="AlphaFoldDB" id="A0A9D3RVR8"/>
<reference evidence="4" key="1">
    <citation type="submission" date="2021-01" db="EMBL/GenBank/DDBJ databases">
        <title>A chromosome-scale assembly of European eel, Anguilla anguilla.</title>
        <authorList>
            <person name="Henkel C."/>
            <person name="Jong-Raadsen S.A."/>
            <person name="Dufour S."/>
            <person name="Weltzien F.-A."/>
            <person name="Palstra A.P."/>
            <person name="Pelster B."/>
            <person name="Spaink H.P."/>
            <person name="Van Den Thillart G.E."/>
            <person name="Jansen H."/>
            <person name="Zahm M."/>
            <person name="Klopp C."/>
            <person name="Cedric C."/>
            <person name="Louis A."/>
            <person name="Berthelot C."/>
            <person name="Parey E."/>
            <person name="Roest Crollius H."/>
            <person name="Montfort J."/>
            <person name="Robinson-Rechavi M."/>
            <person name="Bucao C."/>
            <person name="Bouchez O."/>
            <person name="Gislard M."/>
            <person name="Lluch J."/>
            <person name="Milhes M."/>
            <person name="Lampietro C."/>
            <person name="Lopez Roques C."/>
            <person name="Donnadieu C."/>
            <person name="Braasch I."/>
            <person name="Desvignes T."/>
            <person name="Postlethwait J."/>
            <person name="Bobe J."/>
            <person name="Guiguen Y."/>
            <person name="Dirks R."/>
        </authorList>
    </citation>
    <scope>NUCLEOTIDE SEQUENCE</scope>
    <source>
        <strain evidence="4">Tag_6206</strain>
        <tissue evidence="4">Liver</tissue>
    </source>
</reference>
<dbReference type="Proteomes" id="UP001044222">
    <property type="component" value="Chromosome 8"/>
</dbReference>
<keyword evidence="1" id="KW-0479">Metal-binding</keyword>
<dbReference type="Gene3D" id="3.30.60.190">
    <property type="match status" value="1"/>
</dbReference>
<evidence type="ECO:0000259" key="3">
    <source>
        <dbReference type="PROSITE" id="PS51083"/>
    </source>
</evidence>
<name>A0A9D3RVR8_ANGAN</name>
<feature type="region of interest" description="Disordered" evidence="2">
    <location>
        <begin position="50"/>
        <end position="71"/>
    </location>
</feature>
<evidence type="ECO:0000256" key="1">
    <source>
        <dbReference type="PROSITE-ProRule" id="PRU00453"/>
    </source>
</evidence>
<dbReference type="CDD" id="cd23024">
    <property type="entry name" value="zf-HIT_ZNHIT2-3"/>
    <property type="match status" value="1"/>
</dbReference>
<sequence>MNPILRQKIPACVRTLLTDIRPRDEQHCHNEENDDIETLSVDGIKLPGRGDADSGELLAPAGMREKSKESDMGLRKEGRVCGLCLSKRASYTCPRCNVPYCDLACYRSSAHSICSEEFYKESVIQELRGMGETEEEGKRRMQEILVRLSKEGERKGGTTEVFQEKEEEGEEDGALENGEILVLLSRLAEIQSSGEGDTREIQDILTKLKEIGGTEEERGQIDETVASHRDNEELEEEEEQDLAQRFSGLDIESLSEEQLWALLPQQDKERFEGLVKGGAIGGLVPLWSPWWERHEGGEGALVELLEGDGAEGEGWSRSGEVVKTESEEKGKKGGSRERDKKRVREEEMGHAHGKGEKGKLGGNGNESIVVHGNEEDGSTAGEGKGTGPCEKDTLQTQRGLQKRTNSPRTGSKRKSPSCLVPQVNKKIPPLNTLSPQVSPLVRYSLVNVLYGYAASLSLFNGDLSEPDLIQEFCQVVLIMSESLSSNRVFSSLQEAIEMSTRSAMESGCFTPGDLGAQARAVEAVAHILSGKSKQDTVGYTLAALSQLQAVLSQARVALPKEGEGRELRRKYFLAGKKCEFLQSWVKDNGPAVRLLAGHVWTEHMKMEKERKCLDKEKKVVEESWKKGRGRGEGKLIEEMD</sequence>
<comment type="caution">
    <text evidence="4">The sequence shown here is derived from an EMBL/GenBank/DDBJ whole genome shotgun (WGS) entry which is preliminary data.</text>
</comment>
<accession>A0A9D3RVR8</accession>
<dbReference type="InterPro" id="IPR007529">
    <property type="entry name" value="Znf_HIT"/>
</dbReference>
<dbReference type="EMBL" id="JAFIRN010000008">
    <property type="protein sequence ID" value="KAG5843446.1"/>
    <property type="molecule type" value="Genomic_DNA"/>
</dbReference>